<dbReference type="RefSeq" id="WP_092692368.1">
    <property type="nucleotide sequence ID" value="NZ_FNBK01000008.1"/>
</dbReference>
<dbReference type="CDD" id="cd04301">
    <property type="entry name" value="NAT_SF"/>
    <property type="match status" value="1"/>
</dbReference>
<name>A0A1G7N2I9_9EURY</name>
<keyword evidence="2" id="KW-0808">Transferase</keyword>
<dbReference type="STRING" id="660518.SAMN05216218_108137"/>
<keyword evidence="2" id="KW-0012">Acyltransferase</keyword>
<dbReference type="Gene3D" id="3.40.630.30">
    <property type="match status" value="1"/>
</dbReference>
<feature type="domain" description="N-acetyltransferase" evidence="1">
    <location>
        <begin position="83"/>
        <end position="241"/>
    </location>
</feature>
<dbReference type="PANTHER" id="PTHR43072">
    <property type="entry name" value="N-ACETYLTRANSFERASE"/>
    <property type="match status" value="1"/>
</dbReference>
<dbReference type="EMBL" id="FNBK01000008">
    <property type="protein sequence ID" value="SDF67530.1"/>
    <property type="molecule type" value="Genomic_DNA"/>
</dbReference>
<dbReference type="PROSITE" id="PS51186">
    <property type="entry name" value="GNAT"/>
    <property type="match status" value="1"/>
</dbReference>
<dbReference type="GO" id="GO:0016747">
    <property type="term" value="F:acyltransferase activity, transferring groups other than amino-acyl groups"/>
    <property type="evidence" value="ECO:0007669"/>
    <property type="project" value="InterPro"/>
</dbReference>
<dbReference type="PANTHER" id="PTHR43072:SF52">
    <property type="entry name" value="GCN5-RELATED N-ACETYLTRANSFERASE"/>
    <property type="match status" value="1"/>
</dbReference>
<dbReference type="OrthoDB" id="55684at2157"/>
<accession>A0A1G7N2I9</accession>
<gene>
    <name evidence="2" type="ORF">SAMN05216218_108137</name>
</gene>
<reference evidence="3" key="1">
    <citation type="submission" date="2016-10" db="EMBL/GenBank/DDBJ databases">
        <authorList>
            <person name="Varghese N."/>
            <person name="Submissions S."/>
        </authorList>
    </citation>
    <scope>NUCLEOTIDE SEQUENCE [LARGE SCALE GENOMIC DNA]</scope>
    <source>
        <strain evidence="3">IBRC-M 10760</strain>
    </source>
</reference>
<evidence type="ECO:0000313" key="3">
    <source>
        <dbReference type="Proteomes" id="UP000199076"/>
    </source>
</evidence>
<dbReference type="AlphaFoldDB" id="A0A1G7N2I9"/>
<dbReference type="Proteomes" id="UP000199076">
    <property type="component" value="Unassembled WGS sequence"/>
</dbReference>
<dbReference type="Pfam" id="PF13420">
    <property type="entry name" value="Acetyltransf_4"/>
    <property type="match status" value="1"/>
</dbReference>
<dbReference type="InterPro" id="IPR016181">
    <property type="entry name" value="Acyl_CoA_acyltransferase"/>
</dbReference>
<dbReference type="SUPFAM" id="SSF55729">
    <property type="entry name" value="Acyl-CoA N-acyltransferases (Nat)"/>
    <property type="match status" value="1"/>
</dbReference>
<evidence type="ECO:0000313" key="2">
    <source>
        <dbReference type="EMBL" id="SDF67530.1"/>
    </source>
</evidence>
<proteinExistence type="predicted"/>
<sequence>MELTEQLEFGHRGRRDVYEYVESHGDVGQEQARDALNMEPREFGHHVAILKRDGILTETDDGHLQIAYDEAAEEEYEEDEIEYTIRQARQADMTGIVGVMRSAIDAGTYVVAESVADMIDHEEVLLRHNELESRMFFVACVEDDVVGWVHLEHPEMEKLSHTAELTVGVLDEYREHGIGSHLLQRGLEWAAQQGYERIYNSVPSTNETAIAFLKAHGWEEEARRRDHYKMNGDYIDEVMMETDL</sequence>
<evidence type="ECO:0000259" key="1">
    <source>
        <dbReference type="PROSITE" id="PS51186"/>
    </source>
</evidence>
<keyword evidence="3" id="KW-1185">Reference proteome</keyword>
<dbReference type="InterPro" id="IPR000182">
    <property type="entry name" value="GNAT_dom"/>
</dbReference>
<protein>
    <submittedName>
        <fullName evidence="2">L-amino acid N-acyltransferase YncA</fullName>
    </submittedName>
</protein>
<organism evidence="2 3">
    <name type="scientific">Halorientalis regularis</name>
    <dbReference type="NCBI Taxonomy" id="660518"/>
    <lineage>
        <taxon>Archaea</taxon>
        <taxon>Methanobacteriati</taxon>
        <taxon>Methanobacteriota</taxon>
        <taxon>Stenosarchaea group</taxon>
        <taxon>Halobacteria</taxon>
        <taxon>Halobacteriales</taxon>
        <taxon>Haloarculaceae</taxon>
        <taxon>Halorientalis</taxon>
    </lineage>
</organism>